<dbReference type="RefSeq" id="WP_091270644.1">
    <property type="nucleotide sequence ID" value="NZ_FAOZ01000001.1"/>
</dbReference>
<dbReference type="PROSITE" id="PS50056">
    <property type="entry name" value="TYR_PHOSPHATASE_2"/>
    <property type="match status" value="1"/>
</dbReference>
<accession>A0A0S4QGU3</accession>
<reference evidence="3" key="1">
    <citation type="submission" date="2015-11" db="EMBL/GenBank/DDBJ databases">
        <authorList>
            <person name="Varghese N."/>
        </authorList>
    </citation>
    <scope>NUCLEOTIDE SEQUENCE [LARGE SCALE GENOMIC DNA]</scope>
    <source>
        <strain evidence="3">DSM 45899</strain>
    </source>
</reference>
<dbReference type="Proteomes" id="UP000198802">
    <property type="component" value="Unassembled WGS sequence"/>
</dbReference>
<dbReference type="EMBL" id="FAOZ01000001">
    <property type="protein sequence ID" value="CUU53754.1"/>
    <property type="molecule type" value="Genomic_DNA"/>
</dbReference>
<dbReference type="SUPFAM" id="SSF52799">
    <property type="entry name" value="(Phosphotyrosine protein) phosphatases II"/>
    <property type="match status" value="1"/>
</dbReference>
<dbReference type="InterPro" id="IPR016130">
    <property type="entry name" value="Tyr_Pase_AS"/>
</dbReference>
<gene>
    <name evidence="2" type="ORF">Ga0074812_101252</name>
</gene>
<proteinExistence type="predicted"/>
<dbReference type="AlphaFoldDB" id="A0A0S4QGU3"/>
<feature type="domain" description="Tyrosine specific protein phosphatases" evidence="1">
    <location>
        <begin position="119"/>
        <end position="154"/>
    </location>
</feature>
<dbReference type="Gene3D" id="3.90.190.10">
    <property type="entry name" value="Protein tyrosine phosphatase superfamily"/>
    <property type="match status" value="1"/>
</dbReference>
<keyword evidence="3" id="KW-1185">Reference proteome</keyword>
<organism evidence="2 3">
    <name type="scientific">Parafrankia irregularis</name>
    <dbReference type="NCBI Taxonomy" id="795642"/>
    <lineage>
        <taxon>Bacteria</taxon>
        <taxon>Bacillati</taxon>
        <taxon>Actinomycetota</taxon>
        <taxon>Actinomycetes</taxon>
        <taxon>Frankiales</taxon>
        <taxon>Frankiaceae</taxon>
        <taxon>Parafrankia</taxon>
    </lineage>
</organism>
<dbReference type="PROSITE" id="PS00383">
    <property type="entry name" value="TYR_PHOSPHATASE_1"/>
    <property type="match status" value="1"/>
</dbReference>
<dbReference type="InterPro" id="IPR029021">
    <property type="entry name" value="Prot-tyrosine_phosphatase-like"/>
</dbReference>
<dbReference type="InterPro" id="IPR026893">
    <property type="entry name" value="Tyr/Ser_Pase_IphP-type"/>
</dbReference>
<dbReference type="GO" id="GO:0004721">
    <property type="term" value="F:phosphoprotein phosphatase activity"/>
    <property type="evidence" value="ECO:0007669"/>
    <property type="project" value="InterPro"/>
</dbReference>
<evidence type="ECO:0000313" key="2">
    <source>
        <dbReference type="EMBL" id="CUU53754.1"/>
    </source>
</evidence>
<dbReference type="Pfam" id="PF13350">
    <property type="entry name" value="Y_phosphatase3"/>
    <property type="match status" value="1"/>
</dbReference>
<sequence length="245" mass="25632">MGTEEAPREALANLRDVGGMTTAAGQVLRAGVLYRSDMPRVGDERPAVTFTWPPPTVVDLRSAVERGSSPHPLSLLGSEVHIKPLLGEETGRASSSLGPDVLAGGLRALYNTILDIAAPRLVEIVDLAAEAPGPLLVHCAAGKDRTGIVTALLLRLAGVGHEQVIADYLATGANMPGVLRRLKGHSLLPGARSGPTARAVTEVSQEAVEHVLGVIDGVPGGPEAWLLERGGSQDSIALWRKRILD</sequence>
<protein>
    <submittedName>
        <fullName evidence="2">Protein tyrosine/serine phosphatase</fullName>
    </submittedName>
</protein>
<name>A0A0S4QGU3_9ACTN</name>
<evidence type="ECO:0000313" key="3">
    <source>
        <dbReference type="Proteomes" id="UP000198802"/>
    </source>
</evidence>
<evidence type="ECO:0000259" key="1">
    <source>
        <dbReference type="PROSITE" id="PS50056"/>
    </source>
</evidence>
<dbReference type="InterPro" id="IPR000387">
    <property type="entry name" value="Tyr_Pase_dom"/>
</dbReference>